<dbReference type="RefSeq" id="XP_060417429.1">
    <property type="nucleotide sequence ID" value="XM_060562701.1"/>
</dbReference>
<evidence type="ECO:0000256" key="1">
    <source>
        <dbReference type="SAM" id="MobiDB-lite"/>
    </source>
</evidence>
<dbReference type="AlphaFoldDB" id="A0AAD8Q767"/>
<sequence length="213" mass="23096">MADREVSGSKLWAHGLVVWVLYKETNLVRSAADRRKPSDSSPSVQPRDRYDTRNEATSPAYARREAEITPMGHARGPLPWSSRSLVIDLRWGLLNLLYRHSWGNDLMCQEGDGRSVIQYGNNLWSGNVGSLMILISRQGNGSCLRNPRKTILIGGPVPGSWKPSTICGSLSFTCHYADLVVGSAHLPAPDKGPCSVAPSGPTSKGLKGSAPTM</sequence>
<reference evidence="2" key="1">
    <citation type="submission" date="2021-06" db="EMBL/GenBank/DDBJ databases">
        <title>Comparative genomics, transcriptomics and evolutionary studies reveal genomic signatures of adaptation to plant cell wall in hemibiotrophic fungi.</title>
        <authorList>
            <consortium name="DOE Joint Genome Institute"/>
            <person name="Baroncelli R."/>
            <person name="Diaz J.F."/>
            <person name="Benocci T."/>
            <person name="Peng M."/>
            <person name="Battaglia E."/>
            <person name="Haridas S."/>
            <person name="Andreopoulos W."/>
            <person name="Labutti K."/>
            <person name="Pangilinan J."/>
            <person name="Floch G.L."/>
            <person name="Makela M.R."/>
            <person name="Henrissat B."/>
            <person name="Grigoriev I.V."/>
            <person name="Crouch J.A."/>
            <person name="De Vries R.P."/>
            <person name="Sukno S.A."/>
            <person name="Thon M.R."/>
        </authorList>
    </citation>
    <scope>NUCLEOTIDE SEQUENCE</scope>
    <source>
        <strain evidence="2">CBS 125086</strain>
    </source>
</reference>
<feature type="region of interest" description="Disordered" evidence="1">
    <location>
        <begin position="31"/>
        <end position="68"/>
    </location>
</feature>
<accession>A0AAD8Q767</accession>
<evidence type="ECO:0000313" key="2">
    <source>
        <dbReference type="EMBL" id="KAK1596576.1"/>
    </source>
</evidence>
<name>A0AAD8Q767_9PEZI</name>
<feature type="region of interest" description="Disordered" evidence="1">
    <location>
        <begin position="191"/>
        <end position="213"/>
    </location>
</feature>
<dbReference type="GeneID" id="85446941"/>
<comment type="caution">
    <text evidence="2">The sequence shown here is derived from an EMBL/GenBank/DDBJ whole genome shotgun (WGS) entry which is preliminary data.</text>
</comment>
<proteinExistence type="predicted"/>
<keyword evidence="3" id="KW-1185">Reference proteome</keyword>
<organism evidence="2 3">
    <name type="scientific">Colletotrichum navitas</name>
    <dbReference type="NCBI Taxonomy" id="681940"/>
    <lineage>
        <taxon>Eukaryota</taxon>
        <taxon>Fungi</taxon>
        <taxon>Dikarya</taxon>
        <taxon>Ascomycota</taxon>
        <taxon>Pezizomycotina</taxon>
        <taxon>Sordariomycetes</taxon>
        <taxon>Hypocreomycetidae</taxon>
        <taxon>Glomerellales</taxon>
        <taxon>Glomerellaceae</taxon>
        <taxon>Colletotrichum</taxon>
        <taxon>Colletotrichum graminicola species complex</taxon>
    </lineage>
</organism>
<protein>
    <submittedName>
        <fullName evidence="2">Uncharacterized protein</fullName>
    </submittedName>
</protein>
<dbReference type="Proteomes" id="UP001230504">
    <property type="component" value="Unassembled WGS sequence"/>
</dbReference>
<dbReference type="EMBL" id="JAHLJV010000011">
    <property type="protein sequence ID" value="KAK1596576.1"/>
    <property type="molecule type" value="Genomic_DNA"/>
</dbReference>
<gene>
    <name evidence="2" type="ORF">LY79DRAFT_657038</name>
</gene>
<evidence type="ECO:0000313" key="3">
    <source>
        <dbReference type="Proteomes" id="UP001230504"/>
    </source>
</evidence>